<keyword evidence="2" id="KW-1185">Reference proteome</keyword>
<dbReference type="RefSeq" id="WP_137318164.1">
    <property type="nucleotide sequence ID" value="NZ_BAABGL010000004.1"/>
</dbReference>
<proteinExistence type="predicted"/>
<comment type="caution">
    <text evidence="1">The sequence shown here is derived from an EMBL/GenBank/DDBJ whole genome shotgun (WGS) entry which is preliminary data.</text>
</comment>
<gene>
    <name evidence="1" type="ORF">GCM10023167_09520</name>
</gene>
<accession>A0ABP8J7X5</accession>
<evidence type="ECO:0000313" key="2">
    <source>
        <dbReference type="Proteomes" id="UP001500642"/>
    </source>
</evidence>
<dbReference type="EMBL" id="BAABGL010000004">
    <property type="protein sequence ID" value="GAA4386504.1"/>
    <property type="molecule type" value="Genomic_DNA"/>
</dbReference>
<dbReference type="SUPFAM" id="SSF47413">
    <property type="entry name" value="lambda repressor-like DNA-binding domains"/>
    <property type="match status" value="1"/>
</dbReference>
<organism evidence="1 2">
    <name type="scientific">Brevibacterium pityocampae</name>
    <dbReference type="NCBI Taxonomy" id="506594"/>
    <lineage>
        <taxon>Bacteria</taxon>
        <taxon>Bacillati</taxon>
        <taxon>Actinomycetota</taxon>
        <taxon>Actinomycetes</taxon>
        <taxon>Micrococcales</taxon>
        <taxon>Brevibacteriaceae</taxon>
        <taxon>Brevibacterium</taxon>
    </lineage>
</organism>
<sequence length="105" mass="11510">MDTHNSQITPDQARAARALVEVSLENIAQTAGLEPGQIHGFEYGHHSIDAASTERLQRALEHYGAVFIPEDEKRGVGVRLKHNASKARSLKRWENEGGPVAADDI</sequence>
<protein>
    <recommendedName>
        <fullName evidence="3">HTH cro/C1-type domain-containing protein</fullName>
    </recommendedName>
</protein>
<dbReference type="Proteomes" id="UP001500642">
    <property type="component" value="Unassembled WGS sequence"/>
</dbReference>
<evidence type="ECO:0008006" key="3">
    <source>
        <dbReference type="Google" id="ProtNLM"/>
    </source>
</evidence>
<evidence type="ECO:0000313" key="1">
    <source>
        <dbReference type="EMBL" id="GAA4386504.1"/>
    </source>
</evidence>
<name>A0ABP8J7X5_9MICO</name>
<reference evidence="2" key="1">
    <citation type="journal article" date="2019" name="Int. J. Syst. Evol. Microbiol.">
        <title>The Global Catalogue of Microorganisms (GCM) 10K type strain sequencing project: providing services to taxonomists for standard genome sequencing and annotation.</title>
        <authorList>
            <consortium name="The Broad Institute Genomics Platform"/>
            <consortium name="The Broad Institute Genome Sequencing Center for Infectious Disease"/>
            <person name="Wu L."/>
            <person name="Ma J."/>
        </authorList>
    </citation>
    <scope>NUCLEOTIDE SEQUENCE [LARGE SCALE GENOMIC DNA]</scope>
    <source>
        <strain evidence="2">JCM 17808</strain>
    </source>
</reference>
<dbReference type="InterPro" id="IPR010982">
    <property type="entry name" value="Lambda_DNA-bd_dom_sf"/>
</dbReference>
<dbReference type="Gene3D" id="1.10.260.40">
    <property type="entry name" value="lambda repressor-like DNA-binding domains"/>
    <property type="match status" value="1"/>
</dbReference>